<keyword evidence="1" id="KW-0547">Nucleotide-binding</keyword>
<keyword evidence="2" id="KW-0067">ATP-binding</keyword>
<dbReference type="NCBIfam" id="TIGR00229">
    <property type="entry name" value="sensory_box"/>
    <property type="match status" value="1"/>
</dbReference>
<evidence type="ECO:0000256" key="2">
    <source>
        <dbReference type="ARBA" id="ARBA00022840"/>
    </source>
</evidence>
<dbReference type="Pfam" id="PF02954">
    <property type="entry name" value="HTH_8"/>
    <property type="match status" value="1"/>
</dbReference>
<dbReference type="InterPro" id="IPR027417">
    <property type="entry name" value="P-loop_NTPase"/>
</dbReference>
<dbReference type="Proteomes" id="UP000002068">
    <property type="component" value="Chromosome"/>
</dbReference>
<dbReference type="InterPro" id="IPR035965">
    <property type="entry name" value="PAS-like_dom_sf"/>
</dbReference>
<dbReference type="PROSITE" id="PS50112">
    <property type="entry name" value="PAS"/>
    <property type="match status" value="1"/>
</dbReference>
<dbReference type="AlphaFoldDB" id="A0A0H3N5D3"/>
<accession>A0A0H3N5D3</accession>
<dbReference type="InterPro" id="IPR025943">
    <property type="entry name" value="Sigma_54_int_dom_ATP-bd_2"/>
</dbReference>
<feature type="domain" description="Sigma-54 factor interaction" evidence="5">
    <location>
        <begin position="328"/>
        <end position="558"/>
    </location>
</feature>
<dbReference type="Gene3D" id="1.10.8.60">
    <property type="match status" value="1"/>
</dbReference>
<sequence length="637" mass="72872">MKYGGIIMKEILVIAPTKGTYEKSIHIVKKNKYTNIDVVFGNLKEGIPLAEKSINHGTRIIISRGGTYNMLKATYNIPIVEIKVDAYDIIKSYKEVKNSNEPFGIIGFNNVIYGFDIIEEILNKKITMIEIEKEEEIYDAIEKYRKKGINTYIGDTTVAHIVKRLNCKGILIESREENILRAIQQAEQILEATKDEQKRRLQIEAMTDFVHDGIITVDKNFKITLFNKSAEKIFGIKKENALYHNVVDVIPNTVLPQVVETMEPQIGEIQNIGSTKIITNRVPIIVDGQIQGAVSTFQDSKEISSFEHTIRRSLLSKGLSAKYTFDNIIHASEKTKDCIELAKKYACYDTPMIITGESGVGKELFCQSIHNYSKRKNAPFVAVNCAAIPPSLIESEFFGYEEGSFTGARKKGKAGVFELAHEGTIFLDEISEIPLELQGRLLRVLQEKQVMRIGGDKVIPIDVKIICASNKDLKNMMRNGLFRQDLYFRINILTLYLPSLKERKEDIIKLSEFFIHKYSSKYNKTPLIITPNIKKALLEREYEGNIRELEGMMERAVIVESFDSILLEKVSNEYTNNIVDKDNSDFECSNLDLKTLEKKYIYKIYNENNRNTTKTCEILKITRSTLWRKLKEIEDDV</sequence>
<dbReference type="SMART" id="SM00091">
    <property type="entry name" value="PAS"/>
    <property type="match status" value="1"/>
</dbReference>
<dbReference type="PROSITE" id="PS00675">
    <property type="entry name" value="SIGMA54_INTERACT_1"/>
    <property type="match status" value="1"/>
</dbReference>
<reference evidence="7 8" key="1">
    <citation type="journal article" date="2009" name="Genome Biol.">
        <title>Comparative genome and phenotypic analysis of Clostridium difficile 027 strains provides insight into the evolution of a hypervirulent bacterium.</title>
        <authorList>
            <person name="Stabler R.A."/>
            <person name="He M."/>
            <person name="Dawson L."/>
            <person name="Martin M."/>
            <person name="Valiente E."/>
            <person name="Corton C."/>
            <person name="Lawley T.D."/>
            <person name="Sebaihia M."/>
            <person name="Quail M.A."/>
            <person name="Rose G."/>
            <person name="Gerding D.N."/>
            <person name="Gibert M."/>
            <person name="Popoff M.R."/>
            <person name="Parkhill J."/>
            <person name="Dougan G."/>
            <person name="Wren B.W."/>
        </authorList>
    </citation>
    <scope>NUCLEOTIDE SEQUENCE [LARGE SCALE GENOMIC DNA]</scope>
    <source>
        <strain evidence="7 8">CD196</strain>
    </source>
</reference>
<protein>
    <submittedName>
        <fullName evidence="7">Sigma-54 dependent regulatory protein</fullName>
    </submittedName>
</protein>
<evidence type="ECO:0000259" key="5">
    <source>
        <dbReference type="PROSITE" id="PS50045"/>
    </source>
</evidence>
<dbReference type="Pfam" id="PF00158">
    <property type="entry name" value="Sigma54_activat"/>
    <property type="match status" value="1"/>
</dbReference>
<dbReference type="Gene3D" id="3.30.450.20">
    <property type="entry name" value="PAS domain"/>
    <property type="match status" value="1"/>
</dbReference>
<dbReference type="InterPro" id="IPR003593">
    <property type="entry name" value="AAA+_ATPase"/>
</dbReference>
<dbReference type="GO" id="GO:0000156">
    <property type="term" value="F:phosphorelay response regulator activity"/>
    <property type="evidence" value="ECO:0007669"/>
    <property type="project" value="InterPro"/>
</dbReference>
<evidence type="ECO:0000256" key="3">
    <source>
        <dbReference type="ARBA" id="ARBA00023015"/>
    </source>
</evidence>
<dbReference type="SUPFAM" id="SSF52540">
    <property type="entry name" value="P-loop containing nucleoside triphosphate hydrolases"/>
    <property type="match status" value="1"/>
</dbReference>
<dbReference type="InterPro" id="IPR013767">
    <property type="entry name" value="PAS_fold"/>
</dbReference>
<feature type="domain" description="PAS" evidence="6">
    <location>
        <begin position="199"/>
        <end position="273"/>
    </location>
</feature>
<dbReference type="GO" id="GO:0006355">
    <property type="term" value="P:regulation of DNA-templated transcription"/>
    <property type="evidence" value="ECO:0007669"/>
    <property type="project" value="InterPro"/>
</dbReference>
<dbReference type="Gene3D" id="3.40.50.300">
    <property type="entry name" value="P-loop containing nucleotide triphosphate hydrolases"/>
    <property type="match status" value="1"/>
</dbReference>
<dbReference type="SUPFAM" id="SSF159800">
    <property type="entry name" value="PrpR receptor domain-like"/>
    <property type="match status" value="1"/>
</dbReference>
<proteinExistence type="predicted"/>
<gene>
    <name evidence="7" type="ordered locus">CD196_2718</name>
</gene>
<name>A0A0H3N5D3_CLODC</name>
<evidence type="ECO:0000259" key="6">
    <source>
        <dbReference type="PROSITE" id="PS50112"/>
    </source>
</evidence>
<dbReference type="SMART" id="SM00382">
    <property type="entry name" value="AAA"/>
    <property type="match status" value="1"/>
</dbReference>
<dbReference type="GO" id="GO:0005524">
    <property type="term" value="F:ATP binding"/>
    <property type="evidence" value="ECO:0007669"/>
    <property type="project" value="UniProtKB-KW"/>
</dbReference>
<dbReference type="FunFam" id="3.40.50.300:FF:000006">
    <property type="entry name" value="DNA-binding transcriptional regulator NtrC"/>
    <property type="match status" value="1"/>
</dbReference>
<dbReference type="PROSITE" id="PS50045">
    <property type="entry name" value="SIGMA54_INTERACT_4"/>
    <property type="match status" value="1"/>
</dbReference>
<dbReference type="HOGENOM" id="CLU_000445_8_5_9"/>
<dbReference type="CDD" id="cd00009">
    <property type="entry name" value="AAA"/>
    <property type="match status" value="1"/>
</dbReference>
<dbReference type="InterPro" id="IPR000014">
    <property type="entry name" value="PAS"/>
</dbReference>
<keyword evidence="4" id="KW-0804">Transcription</keyword>
<evidence type="ECO:0000313" key="8">
    <source>
        <dbReference type="Proteomes" id="UP000002068"/>
    </source>
</evidence>
<dbReference type="SUPFAM" id="SSF46689">
    <property type="entry name" value="Homeodomain-like"/>
    <property type="match status" value="1"/>
</dbReference>
<dbReference type="InterPro" id="IPR058031">
    <property type="entry name" value="AAA_lid_NorR"/>
</dbReference>
<dbReference type="Gene3D" id="3.40.50.10660">
    <property type="entry name" value="PrpR receptor domain-like"/>
    <property type="match status" value="1"/>
</dbReference>
<dbReference type="InterPro" id="IPR010524">
    <property type="entry name" value="Sig_transdc_resp-reg_PrpR_N"/>
</dbReference>
<dbReference type="RefSeq" id="WP_012816349.1">
    <property type="nucleotide sequence ID" value="NC_013315.1"/>
</dbReference>
<dbReference type="SUPFAM" id="SSF55785">
    <property type="entry name" value="PYP-like sensor domain (PAS domain)"/>
    <property type="match status" value="1"/>
</dbReference>
<dbReference type="Pfam" id="PF00989">
    <property type="entry name" value="PAS"/>
    <property type="match status" value="1"/>
</dbReference>
<evidence type="ECO:0000256" key="1">
    <source>
        <dbReference type="ARBA" id="ARBA00022741"/>
    </source>
</evidence>
<dbReference type="Pfam" id="PF25601">
    <property type="entry name" value="AAA_lid_14"/>
    <property type="match status" value="1"/>
</dbReference>
<dbReference type="InterPro" id="IPR002197">
    <property type="entry name" value="HTH_Fis"/>
</dbReference>
<dbReference type="PROSITE" id="PS00676">
    <property type="entry name" value="SIGMA54_INTERACT_2"/>
    <property type="match status" value="1"/>
</dbReference>
<organism evidence="7 8">
    <name type="scientific">Clostridioides difficile (strain CD196)</name>
    <name type="common">Peptoclostridium difficile</name>
    <dbReference type="NCBI Taxonomy" id="645462"/>
    <lineage>
        <taxon>Bacteria</taxon>
        <taxon>Bacillati</taxon>
        <taxon>Bacillota</taxon>
        <taxon>Clostridia</taxon>
        <taxon>Peptostreptococcales</taxon>
        <taxon>Peptostreptococcaceae</taxon>
        <taxon>Clostridioides</taxon>
    </lineage>
</organism>
<dbReference type="CDD" id="cd00130">
    <property type="entry name" value="PAS"/>
    <property type="match status" value="1"/>
</dbReference>
<keyword evidence="3" id="KW-0805">Transcription regulation</keyword>
<dbReference type="InterPro" id="IPR009057">
    <property type="entry name" value="Homeodomain-like_sf"/>
</dbReference>
<dbReference type="PANTHER" id="PTHR32071:SF57">
    <property type="entry name" value="C4-DICARBOXYLATE TRANSPORT TRANSCRIPTIONAL REGULATORY PROTEIN DCTD"/>
    <property type="match status" value="1"/>
</dbReference>
<evidence type="ECO:0000256" key="4">
    <source>
        <dbReference type="ARBA" id="ARBA00023163"/>
    </source>
</evidence>
<evidence type="ECO:0000313" key="7">
    <source>
        <dbReference type="EMBL" id="CBA65249.1"/>
    </source>
</evidence>
<dbReference type="EMBL" id="FN538970">
    <property type="protein sequence ID" value="CBA65249.1"/>
    <property type="molecule type" value="Genomic_DNA"/>
</dbReference>
<dbReference type="Gene3D" id="3.40.50.2300">
    <property type="match status" value="1"/>
</dbReference>
<dbReference type="Pfam" id="PF06506">
    <property type="entry name" value="PrpR_N"/>
    <property type="match status" value="1"/>
</dbReference>
<dbReference type="PANTHER" id="PTHR32071">
    <property type="entry name" value="TRANSCRIPTIONAL REGULATORY PROTEIN"/>
    <property type="match status" value="1"/>
</dbReference>
<dbReference type="InterPro" id="IPR025662">
    <property type="entry name" value="Sigma_54_int_dom_ATP-bd_1"/>
</dbReference>
<dbReference type="Gene3D" id="1.10.10.60">
    <property type="entry name" value="Homeodomain-like"/>
    <property type="match status" value="1"/>
</dbReference>
<dbReference type="KEGG" id="cdc:CD196_2718"/>
<dbReference type="InterPro" id="IPR002078">
    <property type="entry name" value="Sigma_54_int"/>
</dbReference>
<dbReference type="GO" id="GO:0043565">
    <property type="term" value="F:sequence-specific DNA binding"/>
    <property type="evidence" value="ECO:0007669"/>
    <property type="project" value="InterPro"/>
</dbReference>